<dbReference type="GO" id="GO:0005886">
    <property type="term" value="C:plasma membrane"/>
    <property type="evidence" value="ECO:0007669"/>
    <property type="project" value="UniProtKB-SubCell"/>
</dbReference>
<evidence type="ECO:0000256" key="5">
    <source>
        <dbReference type="ARBA" id="ARBA00023136"/>
    </source>
</evidence>
<dbReference type="GO" id="GO:0020037">
    <property type="term" value="F:heme binding"/>
    <property type="evidence" value="ECO:0007669"/>
    <property type="project" value="TreeGrafter"/>
</dbReference>
<dbReference type="PANTHER" id="PTHR30485">
    <property type="entry name" value="NI/FE-HYDROGENASE 1 B-TYPE CYTOCHROME SUBUNIT"/>
    <property type="match status" value="1"/>
</dbReference>
<evidence type="ECO:0000256" key="4">
    <source>
        <dbReference type="ARBA" id="ARBA00022989"/>
    </source>
</evidence>
<feature type="domain" description="Cytochrome b561 bacterial/Ni-hydrogenase" evidence="7">
    <location>
        <begin position="11"/>
        <end position="215"/>
    </location>
</feature>
<proteinExistence type="predicted"/>
<keyword evidence="4 6" id="KW-1133">Transmembrane helix</keyword>
<dbReference type="Gene3D" id="1.20.950.20">
    <property type="entry name" value="Transmembrane di-heme cytochromes, Chain C"/>
    <property type="match status" value="1"/>
</dbReference>
<name>A0A833A3A8_CALS0</name>
<feature type="transmembrane region" description="Helical" evidence="6">
    <location>
        <begin position="20"/>
        <end position="46"/>
    </location>
</feature>
<dbReference type="InterPro" id="IPR051542">
    <property type="entry name" value="Hydrogenase_cytochrome"/>
</dbReference>
<dbReference type="GO" id="GO:0009055">
    <property type="term" value="F:electron transfer activity"/>
    <property type="evidence" value="ECO:0007669"/>
    <property type="project" value="InterPro"/>
</dbReference>
<organism evidence="8 9">
    <name type="scientific">Caldiarchaeum subterraneum</name>
    <dbReference type="NCBI Taxonomy" id="311458"/>
    <lineage>
        <taxon>Archaea</taxon>
        <taxon>Nitrososphaerota</taxon>
        <taxon>Candidatus Caldarchaeales</taxon>
        <taxon>Candidatus Caldarchaeaceae</taxon>
        <taxon>Candidatus Caldarchaeum</taxon>
    </lineage>
</organism>
<dbReference type="InterPro" id="IPR011577">
    <property type="entry name" value="Cyt_b561_bac/Ni-Hgenase"/>
</dbReference>
<feature type="transmembrane region" description="Helical" evidence="6">
    <location>
        <begin position="141"/>
        <end position="165"/>
    </location>
</feature>
<dbReference type="Pfam" id="PF01292">
    <property type="entry name" value="Ni_hydr_CYTB"/>
    <property type="match status" value="1"/>
</dbReference>
<feature type="transmembrane region" description="Helical" evidence="6">
    <location>
        <begin position="185"/>
        <end position="202"/>
    </location>
</feature>
<feature type="transmembrane region" description="Helical" evidence="6">
    <location>
        <begin position="75"/>
        <end position="93"/>
    </location>
</feature>
<evidence type="ECO:0000256" key="3">
    <source>
        <dbReference type="ARBA" id="ARBA00022692"/>
    </source>
</evidence>
<comment type="subcellular location">
    <subcellularLocation>
        <location evidence="1">Cell membrane</location>
        <topology evidence="1">Multi-pass membrane protein</topology>
    </subcellularLocation>
</comment>
<protein>
    <submittedName>
        <fullName evidence="8">Cytochrome b/b6 domain-containing protein</fullName>
    </submittedName>
</protein>
<dbReference type="GO" id="GO:0022904">
    <property type="term" value="P:respiratory electron transport chain"/>
    <property type="evidence" value="ECO:0007669"/>
    <property type="project" value="InterPro"/>
</dbReference>
<keyword evidence="3 6" id="KW-0812">Transmembrane</keyword>
<evidence type="ECO:0000313" key="9">
    <source>
        <dbReference type="Proteomes" id="UP000608579"/>
    </source>
</evidence>
<evidence type="ECO:0000259" key="7">
    <source>
        <dbReference type="Pfam" id="PF01292"/>
    </source>
</evidence>
<comment type="caution">
    <text evidence="8">The sequence shown here is derived from an EMBL/GenBank/DDBJ whole genome shotgun (WGS) entry which is preliminary data.</text>
</comment>
<evidence type="ECO:0000256" key="2">
    <source>
        <dbReference type="ARBA" id="ARBA00022475"/>
    </source>
</evidence>
<dbReference type="AlphaFoldDB" id="A0A833A3A8"/>
<keyword evidence="2" id="KW-1003">Cell membrane</keyword>
<sequence>MAERERIEVISSSYRFTHTLNLFLYTMLIITGLMLFSIDLTAWLAYSVGSPLATGIPTTEPIAQGVQWARAWHRFLGHVWGALIIIYPLYLVITRRLTTFIPLKKGLRKQIREAVAVSKYYLLGKPLPEDIANNMDRHNILVAHTAILLVVSSILLSVSGLAMVYRDAIGLDLEGFRLMLLLHDVGFGMGVLYVLLHIFAVLDPMNRPLLLAMFGDGRVSLRWARNHMPKFVEKFLKKKEEEERIQEQLHM</sequence>
<evidence type="ECO:0000256" key="6">
    <source>
        <dbReference type="SAM" id="Phobius"/>
    </source>
</evidence>
<dbReference type="EMBL" id="DQVM01000041">
    <property type="protein sequence ID" value="HIQ29373.1"/>
    <property type="molecule type" value="Genomic_DNA"/>
</dbReference>
<dbReference type="Proteomes" id="UP000608579">
    <property type="component" value="Unassembled WGS sequence"/>
</dbReference>
<reference evidence="8" key="1">
    <citation type="journal article" date="2020" name="ISME J.">
        <title>Gammaproteobacteria mediating utilization of methyl-, sulfur- and petroleum organic compounds in deep ocean hydrothermal plumes.</title>
        <authorList>
            <person name="Zhou Z."/>
            <person name="Liu Y."/>
            <person name="Pan J."/>
            <person name="Cron B.R."/>
            <person name="Toner B.M."/>
            <person name="Anantharaman K."/>
            <person name="Breier J.A."/>
            <person name="Dick G.J."/>
            <person name="Li M."/>
        </authorList>
    </citation>
    <scope>NUCLEOTIDE SEQUENCE</scope>
    <source>
        <strain evidence="8">SZUA-1515</strain>
    </source>
</reference>
<dbReference type="SUPFAM" id="SSF81342">
    <property type="entry name" value="Transmembrane di-heme cytochromes"/>
    <property type="match status" value="1"/>
</dbReference>
<dbReference type="InterPro" id="IPR016174">
    <property type="entry name" value="Di-haem_cyt_TM"/>
</dbReference>
<keyword evidence="5 6" id="KW-0472">Membrane</keyword>
<evidence type="ECO:0000256" key="1">
    <source>
        <dbReference type="ARBA" id="ARBA00004651"/>
    </source>
</evidence>
<gene>
    <name evidence="8" type="ORF">EYH45_02285</name>
</gene>
<evidence type="ECO:0000313" key="8">
    <source>
        <dbReference type="EMBL" id="HIQ29373.1"/>
    </source>
</evidence>
<accession>A0A833A3A8</accession>
<dbReference type="PANTHER" id="PTHR30485:SF0">
    <property type="entry name" value="NI_FE-HYDROGENASE 1 B-TYPE CYTOCHROME SUBUNIT-RELATED"/>
    <property type="match status" value="1"/>
</dbReference>